<feature type="region of interest" description="Disordered" evidence="12">
    <location>
        <begin position="256"/>
        <end position="291"/>
    </location>
</feature>
<dbReference type="FunFam" id="3.40.50.670:FF:000002">
    <property type="entry name" value="DNA gyrase subunit B"/>
    <property type="match status" value="1"/>
</dbReference>
<name>A0A087DH57_9BIFI</name>
<dbReference type="SUPFAM" id="SSF55874">
    <property type="entry name" value="ATPase domain of HSP90 chaperone/DNA topoisomerase II/histidine kinase"/>
    <property type="match status" value="1"/>
</dbReference>
<keyword evidence="15" id="KW-1185">Reference proteome</keyword>
<dbReference type="GO" id="GO:0046872">
    <property type="term" value="F:metal ion binding"/>
    <property type="evidence" value="ECO:0007669"/>
    <property type="project" value="UniProtKB-KW"/>
</dbReference>
<dbReference type="Pfam" id="PF02518">
    <property type="entry name" value="HATPase_c"/>
    <property type="match status" value="1"/>
</dbReference>
<dbReference type="InterPro" id="IPR003594">
    <property type="entry name" value="HATPase_dom"/>
</dbReference>
<dbReference type="PROSITE" id="PS00177">
    <property type="entry name" value="TOPOISOMERASE_II"/>
    <property type="match status" value="1"/>
</dbReference>
<dbReference type="InterPro" id="IPR013759">
    <property type="entry name" value="Topo_IIA_B_C"/>
</dbReference>
<dbReference type="EC" id="5.6.2.2" evidence="4"/>
<dbReference type="InterPro" id="IPR013506">
    <property type="entry name" value="Topo_IIA_bsu_dom2"/>
</dbReference>
<dbReference type="Gene3D" id="3.40.50.670">
    <property type="match status" value="1"/>
</dbReference>
<keyword evidence="5" id="KW-0479">Metal-binding</keyword>
<evidence type="ECO:0000313" key="14">
    <source>
        <dbReference type="EMBL" id="KFI94857.1"/>
    </source>
</evidence>
<dbReference type="Pfam" id="PF00204">
    <property type="entry name" value="DNA_gyraseB"/>
    <property type="match status" value="1"/>
</dbReference>
<dbReference type="PRINTS" id="PR00418">
    <property type="entry name" value="TPI2FAMILY"/>
</dbReference>
<dbReference type="Pfam" id="PF00986">
    <property type="entry name" value="DNA_gyraseB_C"/>
    <property type="match status" value="1"/>
</dbReference>
<evidence type="ECO:0000256" key="6">
    <source>
        <dbReference type="ARBA" id="ARBA00022741"/>
    </source>
</evidence>
<accession>A0A087DH57</accession>
<keyword evidence="8" id="KW-0460">Magnesium</keyword>
<dbReference type="InterPro" id="IPR000565">
    <property type="entry name" value="Topo_IIA_B"/>
</dbReference>
<dbReference type="PROSITE" id="PS50880">
    <property type="entry name" value="TOPRIM"/>
    <property type="match status" value="1"/>
</dbReference>
<dbReference type="PRINTS" id="PR01159">
    <property type="entry name" value="DNAGYRASEB"/>
</dbReference>
<dbReference type="GO" id="GO:0005524">
    <property type="term" value="F:ATP binding"/>
    <property type="evidence" value="ECO:0007669"/>
    <property type="project" value="UniProtKB-KW"/>
</dbReference>
<dbReference type="CDD" id="cd16928">
    <property type="entry name" value="HATPase_GyrB-like"/>
    <property type="match status" value="1"/>
</dbReference>
<dbReference type="SUPFAM" id="SSF54211">
    <property type="entry name" value="Ribosomal protein S5 domain 2-like"/>
    <property type="match status" value="1"/>
</dbReference>
<dbReference type="SMART" id="SM00387">
    <property type="entry name" value="HATPase_c"/>
    <property type="match status" value="1"/>
</dbReference>
<dbReference type="EMBL" id="JGZO01000005">
    <property type="protein sequence ID" value="KFI94857.1"/>
    <property type="molecule type" value="Genomic_DNA"/>
</dbReference>
<dbReference type="NCBIfam" id="NF004189">
    <property type="entry name" value="PRK05644.1"/>
    <property type="match status" value="1"/>
</dbReference>
<evidence type="ECO:0000256" key="7">
    <source>
        <dbReference type="ARBA" id="ARBA00022840"/>
    </source>
</evidence>
<evidence type="ECO:0000256" key="4">
    <source>
        <dbReference type="ARBA" id="ARBA00012895"/>
    </source>
</evidence>
<dbReference type="OrthoDB" id="9802808at2"/>
<dbReference type="Proteomes" id="UP000029033">
    <property type="component" value="Unassembled WGS sequence"/>
</dbReference>
<dbReference type="FunFam" id="3.30.565.10:FF:000088">
    <property type="entry name" value="DNA topoisomerase (ATP-hydrolyzing)"/>
    <property type="match status" value="1"/>
</dbReference>
<organism evidence="14 15">
    <name type="scientific">Bifidobacterium scardovii</name>
    <dbReference type="NCBI Taxonomy" id="158787"/>
    <lineage>
        <taxon>Bacteria</taxon>
        <taxon>Bacillati</taxon>
        <taxon>Actinomycetota</taxon>
        <taxon>Actinomycetes</taxon>
        <taxon>Bifidobacteriales</taxon>
        <taxon>Bifidobacteriaceae</taxon>
        <taxon>Bifidobacterium</taxon>
    </lineage>
</organism>
<dbReference type="Pfam" id="PF01751">
    <property type="entry name" value="Toprim"/>
    <property type="match status" value="1"/>
</dbReference>
<dbReference type="InterPro" id="IPR036890">
    <property type="entry name" value="HATPase_C_sf"/>
</dbReference>
<dbReference type="GeneID" id="85166162"/>
<evidence type="ECO:0000256" key="1">
    <source>
        <dbReference type="ARBA" id="ARBA00000185"/>
    </source>
</evidence>
<dbReference type="Gene3D" id="3.30.565.10">
    <property type="entry name" value="Histidine kinase-like ATPase, C-terminal domain"/>
    <property type="match status" value="1"/>
</dbReference>
<dbReference type="InterPro" id="IPR018522">
    <property type="entry name" value="TopoIIA_CS"/>
</dbReference>
<keyword evidence="10" id="KW-0238">DNA-binding</keyword>
<evidence type="ECO:0000313" key="15">
    <source>
        <dbReference type="Proteomes" id="UP000029033"/>
    </source>
</evidence>
<sequence>MAKESYGADSLTVLEGLDAVRKRPGMYIGTTDSQGLMHCLWEIIDNSVDEALAGACDRITVTLHTDGSVEVADNGRGIPVDVEPKTGLTGVEVVLTKLHAGAKFGNASYNAAGGLHGVGSSVVNALSSRLDVEVDRDGKTHHMAFHQGHPGVYTDADPANPFPDSPFKRTRKNRPTELEIIGKVSPKTTGTRIRYWADPEIFNDTAEFSYEQLIDRVRQTSFLVPGLKITVIDETVPETGDESVDELREVDDAAMPEEQASPEAGDAVAHESESDGADAGTEDGGASPDIPSAAVTLAKSDAANHAHRRVEEFCHTGGVRDFVDFLSQGEPVSDIWRITGEDTYVEETQAVGEGGELHAQKETRTCGVDIALRWVNGYDTVMRSFVNVVETPGGGMHVDGFLLGITKQVRKTVEDNARKLKVNLKDSNTRIERDDILAGLVAVVTVRIAEPQFQGQTKDVLGTAPVKPIVTRMTDKQFGELITGSKRGYKEQSGRVLEKIVGEMHARIQARKTKEVTRRKNALESASMPPKLSDCQPGNDDVAELFIVEGDSALGTAKAARNSAFQALLPIRGKILNVQKASLSQMLSNKECAAIIQVVGAGSGASFDIEQARYNKVIMMTDADVDGAHIRILLLTLFYRYMRPLIEHGHVYAAVPPLHRIALAGSHKGEVIYTYSDDELAGKLAELDRKRIAYNPDIQRYKGLGEMDADQLADTTMDPRTRMLRRIRMEDAAEASGIFSLLMGDDVPPRKAFIVDNADDFDRSKIDT</sequence>
<proteinExistence type="inferred from homology"/>
<evidence type="ECO:0000256" key="10">
    <source>
        <dbReference type="ARBA" id="ARBA00023125"/>
    </source>
</evidence>
<dbReference type="InterPro" id="IPR002288">
    <property type="entry name" value="DNA_gyrase_B_C"/>
</dbReference>
<evidence type="ECO:0000256" key="8">
    <source>
        <dbReference type="ARBA" id="ARBA00022842"/>
    </source>
</evidence>
<keyword evidence="7" id="KW-0067">ATP-binding</keyword>
<evidence type="ECO:0000256" key="9">
    <source>
        <dbReference type="ARBA" id="ARBA00023029"/>
    </source>
</evidence>
<dbReference type="eggNOG" id="COG0187">
    <property type="taxonomic scope" value="Bacteria"/>
</dbReference>
<dbReference type="InterPro" id="IPR013760">
    <property type="entry name" value="Topo_IIA-like_dom_sf"/>
</dbReference>
<dbReference type="STRING" id="158787.BSCA_1502"/>
<evidence type="ECO:0000256" key="5">
    <source>
        <dbReference type="ARBA" id="ARBA00022723"/>
    </source>
</evidence>
<evidence type="ECO:0000256" key="12">
    <source>
        <dbReference type="SAM" id="MobiDB-lite"/>
    </source>
</evidence>
<feature type="domain" description="Toprim" evidence="13">
    <location>
        <begin position="543"/>
        <end position="657"/>
    </location>
</feature>
<dbReference type="InterPro" id="IPR020568">
    <property type="entry name" value="Ribosomal_Su5_D2-typ_SF"/>
</dbReference>
<keyword evidence="11 14" id="KW-0413">Isomerase</keyword>
<comment type="caution">
    <text evidence="14">The sequence shown here is derived from an EMBL/GenBank/DDBJ whole genome shotgun (WGS) entry which is preliminary data.</text>
</comment>
<evidence type="ECO:0000259" key="13">
    <source>
        <dbReference type="PROSITE" id="PS50880"/>
    </source>
</evidence>
<dbReference type="SUPFAM" id="SSF56719">
    <property type="entry name" value="Type II DNA topoisomerase"/>
    <property type="match status" value="1"/>
</dbReference>
<dbReference type="InterPro" id="IPR006171">
    <property type="entry name" value="TOPRIM_dom"/>
</dbReference>
<dbReference type="SMART" id="SM00433">
    <property type="entry name" value="TOP2c"/>
    <property type="match status" value="1"/>
</dbReference>
<dbReference type="AlphaFoldDB" id="A0A087DH57"/>
<dbReference type="GO" id="GO:0006265">
    <property type="term" value="P:DNA topological change"/>
    <property type="evidence" value="ECO:0007669"/>
    <property type="project" value="InterPro"/>
</dbReference>
<dbReference type="CDD" id="cd00822">
    <property type="entry name" value="TopoII_Trans_DNA_gyrase"/>
    <property type="match status" value="1"/>
</dbReference>
<comment type="catalytic activity">
    <reaction evidence="1">
        <text>ATP-dependent breakage, passage and rejoining of double-stranded DNA.</text>
        <dbReference type="EC" id="5.6.2.2"/>
    </reaction>
</comment>
<keyword evidence="9" id="KW-0799">Topoisomerase</keyword>
<dbReference type="Gene3D" id="3.30.230.10">
    <property type="match status" value="1"/>
</dbReference>
<dbReference type="InterPro" id="IPR001241">
    <property type="entry name" value="Topo_IIA"/>
</dbReference>
<comment type="similarity">
    <text evidence="3">Belongs to the type II topoisomerase GyrB family.</text>
</comment>
<dbReference type="RefSeq" id="WP_033518111.1">
    <property type="nucleotide sequence ID" value="NZ_JASOEM010000021.1"/>
</dbReference>
<dbReference type="GO" id="GO:0034335">
    <property type="term" value="F:DNA negative supercoiling activity"/>
    <property type="evidence" value="ECO:0007669"/>
    <property type="project" value="UniProtKB-ARBA"/>
</dbReference>
<comment type="cofactor">
    <cofactor evidence="2">
        <name>Mg(2+)</name>
        <dbReference type="ChEBI" id="CHEBI:18420"/>
    </cofactor>
</comment>
<dbReference type="PANTHER" id="PTHR45866">
    <property type="entry name" value="DNA GYRASE/TOPOISOMERASE SUBUNIT B"/>
    <property type="match status" value="1"/>
</dbReference>
<dbReference type="InterPro" id="IPR014721">
    <property type="entry name" value="Ribsml_uS5_D2-typ_fold_subgr"/>
</dbReference>
<dbReference type="GO" id="GO:0003677">
    <property type="term" value="F:DNA binding"/>
    <property type="evidence" value="ECO:0007669"/>
    <property type="project" value="UniProtKB-KW"/>
</dbReference>
<evidence type="ECO:0000256" key="3">
    <source>
        <dbReference type="ARBA" id="ARBA00010708"/>
    </source>
</evidence>
<evidence type="ECO:0000256" key="11">
    <source>
        <dbReference type="ARBA" id="ARBA00023235"/>
    </source>
</evidence>
<dbReference type="PANTHER" id="PTHR45866:SF1">
    <property type="entry name" value="DNA GYRASE SUBUNIT B, MITOCHONDRIAL"/>
    <property type="match status" value="1"/>
</dbReference>
<keyword evidence="6" id="KW-0547">Nucleotide-binding</keyword>
<gene>
    <name evidence="14" type="ORF">BSCA_1502</name>
</gene>
<evidence type="ECO:0000256" key="2">
    <source>
        <dbReference type="ARBA" id="ARBA00001946"/>
    </source>
</evidence>
<reference evidence="14 15" key="1">
    <citation type="submission" date="2014-03" db="EMBL/GenBank/DDBJ databases">
        <title>Genomics of Bifidobacteria.</title>
        <authorList>
            <person name="Ventura M."/>
            <person name="Milani C."/>
            <person name="Lugli G.A."/>
        </authorList>
    </citation>
    <scope>NUCLEOTIDE SEQUENCE [LARGE SCALE GENOMIC DNA]</scope>
    <source>
        <strain evidence="14 15">LMG 21589</strain>
    </source>
</reference>
<protein>
    <recommendedName>
        <fullName evidence="4">DNA topoisomerase (ATP-hydrolyzing)</fullName>
        <ecNumber evidence="4">5.6.2.2</ecNumber>
    </recommendedName>
</protein>